<evidence type="ECO:0000313" key="4">
    <source>
        <dbReference type="EMBL" id="BAY81317.1"/>
    </source>
</evidence>
<protein>
    <recommendedName>
        <fullName evidence="3">Glycosyl hydrolase-like 10 domain-containing protein</fullName>
    </recommendedName>
</protein>
<evidence type="ECO:0000259" key="3">
    <source>
        <dbReference type="Pfam" id="PF02638"/>
    </source>
</evidence>
<evidence type="ECO:0000256" key="1">
    <source>
        <dbReference type="ARBA" id="ARBA00022729"/>
    </source>
</evidence>
<evidence type="ECO:0000256" key="2">
    <source>
        <dbReference type="SAM" id="MobiDB-lite"/>
    </source>
</evidence>
<dbReference type="Pfam" id="PF02638">
    <property type="entry name" value="GHL10"/>
    <property type="match status" value="1"/>
</dbReference>
<proteinExistence type="predicted"/>
<accession>A0A1Z4LJ99</accession>
<keyword evidence="1" id="KW-0732">Signal</keyword>
<dbReference type="AlphaFoldDB" id="A0A1Z4LJ99"/>
<sequence length="456" mass="52775">MKKFVKWCVELFSLSQQRRQKPAFLAAVFTLSLMAGVMFSVPAPAQVIIKTRPQPTVINQNLPPVPSRPSRTIKTRPLPTIPPTQQRTITNNQQPTELRGVWLTNVDSDVLFSSQKLTSALDRLKQLNFNVVYPAVWNWGYTLYPSRVARRVIGRSVDPTPGLRRRDMLTEAVSEGHERGLKVIPWFEFGFMAPADSQLAKRRPQWLTSKVDGSKIKKEGTHDRVWLNPFNPQVQRFIKDLIVEMVQNYDIDGIQFDDHFGLPSEYGYDRYTVALYKKEHNGKAPPRDNKNPEWVKWRADKITDFMKDVFFAIKAVDKNCIVSVAPNPQRFSYEYFLADWERWERMGLIEDLIVQIYRNDMSVFIKELQQPEIIAAKKHIPTSIGIISGLKNKHVPVQQIKAQVKQVRDRNFAGVSFFFYETLWNMSKEPSQQRVSGFRSLFSEPARYPNLLANSN</sequence>
<dbReference type="Gene3D" id="3.20.20.80">
    <property type="entry name" value="Glycosidases"/>
    <property type="match status" value="1"/>
</dbReference>
<feature type="compositionally biased region" description="Low complexity" evidence="2">
    <location>
        <begin position="75"/>
        <end position="88"/>
    </location>
</feature>
<dbReference type="SUPFAM" id="SSF51445">
    <property type="entry name" value="(Trans)glycosidases"/>
    <property type="match status" value="1"/>
</dbReference>
<feature type="domain" description="Glycosyl hydrolase-like 10" evidence="3">
    <location>
        <begin position="97"/>
        <end position="401"/>
    </location>
</feature>
<gene>
    <name evidence="4" type="ORF">NIES267_07930</name>
</gene>
<dbReference type="PANTHER" id="PTHR43405">
    <property type="entry name" value="GLYCOSYL HYDROLASE DIGH"/>
    <property type="match status" value="1"/>
</dbReference>
<dbReference type="EMBL" id="AP018227">
    <property type="protein sequence ID" value="BAY81317.1"/>
    <property type="molecule type" value="Genomic_DNA"/>
</dbReference>
<dbReference type="InterPro" id="IPR052177">
    <property type="entry name" value="Divisome_Glycosyl_Hydrolase"/>
</dbReference>
<feature type="region of interest" description="Disordered" evidence="2">
    <location>
        <begin position="61"/>
        <end position="88"/>
    </location>
</feature>
<dbReference type="PANTHER" id="PTHR43405:SF1">
    <property type="entry name" value="GLYCOSYL HYDROLASE DIGH"/>
    <property type="match status" value="1"/>
</dbReference>
<reference evidence="4 5" key="1">
    <citation type="submission" date="2017-06" db="EMBL/GenBank/DDBJ databases">
        <title>Genome sequencing of cyanobaciteial culture collection at National Institute for Environmental Studies (NIES).</title>
        <authorList>
            <person name="Hirose Y."/>
            <person name="Shimura Y."/>
            <person name="Fujisawa T."/>
            <person name="Nakamura Y."/>
            <person name="Kawachi M."/>
        </authorList>
    </citation>
    <scope>NUCLEOTIDE SEQUENCE [LARGE SCALE GENOMIC DNA]</scope>
    <source>
        <strain evidence="4 5">NIES-267</strain>
    </source>
</reference>
<dbReference type="InterPro" id="IPR003790">
    <property type="entry name" value="GHL10"/>
</dbReference>
<dbReference type="Proteomes" id="UP000218418">
    <property type="component" value="Chromosome"/>
</dbReference>
<organism evidence="4 5">
    <name type="scientific">Calothrix parasitica NIES-267</name>
    <dbReference type="NCBI Taxonomy" id="1973488"/>
    <lineage>
        <taxon>Bacteria</taxon>
        <taxon>Bacillati</taxon>
        <taxon>Cyanobacteriota</taxon>
        <taxon>Cyanophyceae</taxon>
        <taxon>Nostocales</taxon>
        <taxon>Calotrichaceae</taxon>
        <taxon>Calothrix</taxon>
    </lineage>
</organism>
<keyword evidence="5" id="KW-1185">Reference proteome</keyword>
<dbReference type="InterPro" id="IPR017853">
    <property type="entry name" value="GH"/>
</dbReference>
<evidence type="ECO:0000313" key="5">
    <source>
        <dbReference type="Proteomes" id="UP000218418"/>
    </source>
</evidence>
<name>A0A1Z4LJ99_9CYAN</name>